<dbReference type="STRING" id="288768.SAMEA3906486_02149"/>
<keyword evidence="1 2" id="KW-0812">Transmembrane</keyword>
<dbReference type="RefSeq" id="WP_066126729.1">
    <property type="nucleotide sequence ID" value="NZ_FKIF01000006.1"/>
</dbReference>
<keyword evidence="3" id="KW-1185">Reference proteome</keyword>
<dbReference type="InterPro" id="IPR041916">
    <property type="entry name" value="Anti_sigma_zinc_sf"/>
</dbReference>
<evidence type="ECO:0000313" key="2">
    <source>
        <dbReference type="EMBL" id="SAI68867.1"/>
    </source>
</evidence>
<proteinExistence type="predicted"/>
<keyword evidence="1" id="KW-0472">Membrane</keyword>
<name>A0A157SEK7_9BORD</name>
<organism evidence="2 3">
    <name type="scientific">Bordetella ansorpii</name>
    <dbReference type="NCBI Taxonomy" id="288768"/>
    <lineage>
        <taxon>Bacteria</taxon>
        <taxon>Pseudomonadati</taxon>
        <taxon>Pseudomonadota</taxon>
        <taxon>Betaproteobacteria</taxon>
        <taxon>Burkholderiales</taxon>
        <taxon>Alcaligenaceae</taxon>
        <taxon>Bordetella</taxon>
    </lineage>
</organism>
<dbReference type="Proteomes" id="UP000076848">
    <property type="component" value="Unassembled WGS sequence"/>
</dbReference>
<sequence length="252" mass="26663">MNQPPSDDTLHAYVDGLLDEPARRAVEQFLAGDPERAAQVRQWQRQTHDLRAALAGMPLPPDNPALDPVAIRARRGQRVRARLALAASLAVCLTLGAMGGWQARGWQATARVSLPMSDAIAAYKLMVSDRGARVDVAASSVPALQAWVDRSMGKSARLPDLAGAGFTPVGGRLFATESGAAAMILYQDADGQVLSFYLRPPESPLRMLPRGERADGGLLTRYGSLQGVLYAVVGPADSVARQAVASALGDGI</sequence>
<dbReference type="EMBL" id="FKIF01000006">
    <property type="protein sequence ID" value="SAI68867.1"/>
    <property type="molecule type" value="Genomic_DNA"/>
</dbReference>
<evidence type="ECO:0000313" key="3">
    <source>
        <dbReference type="Proteomes" id="UP000076848"/>
    </source>
</evidence>
<feature type="transmembrane region" description="Helical" evidence="1">
    <location>
        <begin position="81"/>
        <end position="101"/>
    </location>
</feature>
<dbReference type="AlphaFoldDB" id="A0A157SEK7"/>
<keyword evidence="1" id="KW-1133">Transmembrane helix</keyword>
<accession>A0A157SEK7</accession>
<dbReference type="OrthoDB" id="9152892at2"/>
<dbReference type="Gene3D" id="1.10.10.1320">
    <property type="entry name" value="Anti-sigma factor, zinc-finger domain"/>
    <property type="match status" value="1"/>
</dbReference>
<reference evidence="2 3" key="1">
    <citation type="submission" date="2016-04" db="EMBL/GenBank/DDBJ databases">
        <authorList>
            <consortium name="Pathogen Informatics"/>
        </authorList>
    </citation>
    <scope>NUCLEOTIDE SEQUENCE [LARGE SCALE GENOMIC DNA]</scope>
    <source>
        <strain evidence="2 3">H050680373</strain>
    </source>
</reference>
<gene>
    <name evidence="2" type="primary">prtR2</name>
    <name evidence="2" type="ORF">SAMEA3906486_02149</name>
</gene>
<evidence type="ECO:0000256" key="1">
    <source>
        <dbReference type="SAM" id="Phobius"/>
    </source>
</evidence>
<protein>
    <submittedName>
        <fullName evidence="2">Transmembrane regulator</fullName>
    </submittedName>
</protein>